<evidence type="ECO:0000256" key="1">
    <source>
        <dbReference type="SAM" id="MobiDB-lite"/>
    </source>
</evidence>
<feature type="non-terminal residue" evidence="2">
    <location>
        <position position="143"/>
    </location>
</feature>
<feature type="compositionally biased region" description="Low complexity" evidence="1">
    <location>
        <begin position="113"/>
        <end position="123"/>
    </location>
</feature>
<gene>
    <name evidence="2" type="ORF">AVDCRST_MAG34-1160</name>
</gene>
<evidence type="ECO:0000313" key="2">
    <source>
        <dbReference type="EMBL" id="CAA9344630.1"/>
    </source>
</evidence>
<feature type="compositionally biased region" description="Basic residues" evidence="1">
    <location>
        <begin position="48"/>
        <end position="57"/>
    </location>
</feature>
<reference evidence="2" key="1">
    <citation type="submission" date="2020-02" db="EMBL/GenBank/DDBJ databases">
        <authorList>
            <person name="Meier V. D."/>
        </authorList>
    </citation>
    <scope>NUCLEOTIDE SEQUENCE</scope>
    <source>
        <strain evidence="2">AVDCRST_MAG34</strain>
    </source>
</reference>
<name>A0A6J4LY92_9ACTN</name>
<organism evidence="2">
    <name type="scientific">uncultured Nocardioidaceae bacterium</name>
    <dbReference type="NCBI Taxonomy" id="253824"/>
    <lineage>
        <taxon>Bacteria</taxon>
        <taxon>Bacillati</taxon>
        <taxon>Actinomycetota</taxon>
        <taxon>Actinomycetes</taxon>
        <taxon>Propionibacteriales</taxon>
        <taxon>Nocardioidaceae</taxon>
        <taxon>environmental samples</taxon>
    </lineage>
</organism>
<sequence>DRRARRRRRPAPRDCLQPGPAAAGGAPASARWPPRRVGAPGREVRTRRDARRGRRSGGPRGARVRGPCDGAAAGRAADPPRHDARGGHRRARERRAADAGARRAALARRHRAGLGLLAAGRRAVPSRHRGSPGSGCRDPNPRV</sequence>
<feature type="compositionally biased region" description="Basic residues" evidence="1">
    <location>
        <begin position="1"/>
        <end position="10"/>
    </location>
</feature>
<dbReference type="AlphaFoldDB" id="A0A6J4LY92"/>
<dbReference type="EMBL" id="CADCUI010000024">
    <property type="protein sequence ID" value="CAA9344630.1"/>
    <property type="molecule type" value="Genomic_DNA"/>
</dbReference>
<feature type="non-terminal residue" evidence="2">
    <location>
        <position position="1"/>
    </location>
</feature>
<accession>A0A6J4LY92</accession>
<proteinExistence type="predicted"/>
<feature type="region of interest" description="Disordered" evidence="1">
    <location>
        <begin position="1"/>
        <end position="143"/>
    </location>
</feature>
<feature type="compositionally biased region" description="Low complexity" evidence="1">
    <location>
        <begin position="64"/>
        <end position="77"/>
    </location>
</feature>
<protein>
    <submittedName>
        <fullName evidence="2">Uncharacterized protein</fullName>
    </submittedName>
</protein>
<feature type="compositionally biased region" description="Low complexity" evidence="1">
    <location>
        <begin position="18"/>
        <end position="36"/>
    </location>
</feature>